<accession>A0A0A0K2D9</accession>
<dbReference type="RefSeq" id="WP_035934842.1">
    <property type="nucleotide sequence ID" value="NZ_AVPL01000010.1"/>
</dbReference>
<dbReference type="OrthoDB" id="26872at2"/>
<evidence type="ECO:0000313" key="3">
    <source>
        <dbReference type="Proteomes" id="UP000030013"/>
    </source>
</evidence>
<dbReference type="PANTHER" id="PTHR36933:SF1">
    <property type="entry name" value="SLL0788 PROTEIN"/>
    <property type="match status" value="1"/>
</dbReference>
<dbReference type="Gene3D" id="1.20.1260.10">
    <property type="match status" value="1"/>
</dbReference>
<dbReference type="InterPro" id="IPR012347">
    <property type="entry name" value="Ferritin-like"/>
</dbReference>
<dbReference type="PANTHER" id="PTHR36933">
    <property type="entry name" value="SLL0788 PROTEIN"/>
    <property type="match status" value="1"/>
</dbReference>
<name>A0A0A0K2D9_9MICO</name>
<dbReference type="EMBL" id="AVPL01000010">
    <property type="protein sequence ID" value="KGN41931.1"/>
    <property type="molecule type" value="Genomic_DNA"/>
</dbReference>
<comment type="caution">
    <text evidence="2">The sequence shown here is derived from an EMBL/GenBank/DDBJ whole genome shotgun (WGS) entry which is preliminary data.</text>
</comment>
<sequence length="195" mass="22378">MRVRALVLVVALGLAGGLSGCGIDDLRSERRHGGPMRMTMVSSEATYLAEMIPHHEEAVRAAEELARSPRATMREFGEDIVRTQTAQIVQMREWLRQWYPDQAEDTTYRPMMRDLTRLEGDALDRTFLQDMVGHHMMAVMMSQHLLRDGTTHPEVEDLAQEISDEQRREIRQMSRWLAAWFGLRTSGMHGGMQPQ</sequence>
<evidence type="ECO:0000313" key="2">
    <source>
        <dbReference type="EMBL" id="KGN41931.1"/>
    </source>
</evidence>
<organism evidence="2 3">
    <name type="scientific">Knoellia aerolata DSM 18566</name>
    <dbReference type="NCBI Taxonomy" id="1385519"/>
    <lineage>
        <taxon>Bacteria</taxon>
        <taxon>Bacillati</taxon>
        <taxon>Actinomycetota</taxon>
        <taxon>Actinomycetes</taxon>
        <taxon>Micrococcales</taxon>
        <taxon>Intrasporangiaceae</taxon>
        <taxon>Knoellia</taxon>
    </lineage>
</organism>
<dbReference type="AlphaFoldDB" id="A0A0A0K2D9"/>
<dbReference type="STRING" id="1385519.N801_03540"/>
<dbReference type="InterPro" id="IPR005183">
    <property type="entry name" value="DUF305_CopM-like"/>
</dbReference>
<proteinExistence type="predicted"/>
<feature type="domain" description="DUF305" evidence="1">
    <location>
        <begin position="44"/>
        <end position="177"/>
    </location>
</feature>
<dbReference type="eggNOG" id="COG3544">
    <property type="taxonomic scope" value="Bacteria"/>
</dbReference>
<gene>
    <name evidence="2" type="ORF">N801_03540</name>
</gene>
<dbReference type="Proteomes" id="UP000030013">
    <property type="component" value="Unassembled WGS sequence"/>
</dbReference>
<dbReference type="PROSITE" id="PS51257">
    <property type="entry name" value="PROKAR_LIPOPROTEIN"/>
    <property type="match status" value="1"/>
</dbReference>
<evidence type="ECO:0000259" key="1">
    <source>
        <dbReference type="Pfam" id="PF03713"/>
    </source>
</evidence>
<reference evidence="2 3" key="1">
    <citation type="submission" date="2013-08" db="EMBL/GenBank/DDBJ databases">
        <title>The genome sequence of Knoellia aerolata.</title>
        <authorList>
            <person name="Zhu W."/>
            <person name="Wang G."/>
        </authorList>
    </citation>
    <scope>NUCLEOTIDE SEQUENCE [LARGE SCALE GENOMIC DNA]</scope>
    <source>
        <strain evidence="2 3">DSM 18566</strain>
    </source>
</reference>
<dbReference type="Pfam" id="PF03713">
    <property type="entry name" value="DUF305"/>
    <property type="match status" value="1"/>
</dbReference>
<keyword evidence="3" id="KW-1185">Reference proteome</keyword>
<protein>
    <recommendedName>
        <fullName evidence="1">DUF305 domain-containing protein</fullName>
    </recommendedName>
</protein>